<evidence type="ECO:0000313" key="3">
    <source>
        <dbReference type="Proteomes" id="UP000671862"/>
    </source>
</evidence>
<dbReference type="RefSeq" id="WP_207566284.1">
    <property type="nucleotide sequence ID" value="NZ_CP071446.1"/>
</dbReference>
<accession>A0ABX7S8V2</accession>
<sequence>MKIMYFKNDNCSVCRAVLPKIEIIAKEYNINFEIIDVVTNPEIAGQMLVFTVPTLIFIDQGVELKRFSRNFGILEIKNFIECKW</sequence>
<reference evidence="2 3" key="1">
    <citation type="submission" date="2021-03" db="EMBL/GenBank/DDBJ databases">
        <title>Thermosipho ferrireducens sp.nov., an anaerobic thermophilic iron-reducing bacterium isolated from a deep-sea hydrothermal sulfide deposits.</title>
        <authorList>
            <person name="Zeng X."/>
            <person name="Chen Y."/>
            <person name="Shao Z."/>
        </authorList>
    </citation>
    <scope>NUCLEOTIDE SEQUENCE [LARGE SCALE GENOMIC DNA]</scope>
    <source>
        <strain evidence="2 3">JL129W03</strain>
    </source>
</reference>
<dbReference type="InterPro" id="IPR036249">
    <property type="entry name" value="Thioredoxin-like_sf"/>
</dbReference>
<name>A0ABX7S8V2_9BACT</name>
<keyword evidence="3" id="KW-1185">Reference proteome</keyword>
<dbReference type="EMBL" id="CP071446">
    <property type="protein sequence ID" value="QTA37560.1"/>
    <property type="molecule type" value="Genomic_DNA"/>
</dbReference>
<protein>
    <submittedName>
        <fullName evidence="2">Thioredoxin family protein</fullName>
    </submittedName>
</protein>
<dbReference type="InterPro" id="IPR013766">
    <property type="entry name" value="Thioredoxin_domain"/>
</dbReference>
<organism evidence="2 3">
    <name type="scientific">Thermosipho ferrireducens</name>
    <dbReference type="NCBI Taxonomy" id="2571116"/>
    <lineage>
        <taxon>Bacteria</taxon>
        <taxon>Thermotogati</taxon>
        <taxon>Thermotogota</taxon>
        <taxon>Thermotogae</taxon>
        <taxon>Thermotogales</taxon>
        <taxon>Fervidobacteriaceae</taxon>
        <taxon>Thermosipho</taxon>
    </lineage>
</organism>
<gene>
    <name evidence="2" type="ORF">JYK00_07455</name>
</gene>
<evidence type="ECO:0000259" key="1">
    <source>
        <dbReference type="Pfam" id="PF00085"/>
    </source>
</evidence>
<dbReference type="Gene3D" id="3.40.30.10">
    <property type="entry name" value="Glutaredoxin"/>
    <property type="match status" value="1"/>
</dbReference>
<dbReference type="Proteomes" id="UP000671862">
    <property type="component" value="Chromosome"/>
</dbReference>
<evidence type="ECO:0000313" key="2">
    <source>
        <dbReference type="EMBL" id="QTA37560.1"/>
    </source>
</evidence>
<feature type="domain" description="Thioredoxin" evidence="1">
    <location>
        <begin position="4"/>
        <end position="79"/>
    </location>
</feature>
<dbReference type="Pfam" id="PF00085">
    <property type="entry name" value="Thioredoxin"/>
    <property type="match status" value="1"/>
</dbReference>
<proteinExistence type="predicted"/>
<dbReference type="CDD" id="cd02947">
    <property type="entry name" value="TRX_family"/>
    <property type="match status" value="1"/>
</dbReference>
<dbReference type="SUPFAM" id="SSF52833">
    <property type="entry name" value="Thioredoxin-like"/>
    <property type="match status" value="1"/>
</dbReference>